<evidence type="ECO:0000259" key="6">
    <source>
        <dbReference type="PROSITE" id="PS51352"/>
    </source>
</evidence>
<dbReference type="InterPro" id="IPR021647">
    <property type="entry name" value="CusF_Ec"/>
</dbReference>
<protein>
    <submittedName>
        <fullName evidence="7">SCO family protein</fullName>
    </submittedName>
</protein>
<keyword evidence="3" id="KW-0479">Metal-binding</keyword>
<proteinExistence type="inferred from homology"/>
<dbReference type="AlphaFoldDB" id="A0A7X1E964"/>
<feature type="binding site" evidence="3">
    <location>
        <position position="175"/>
    </location>
    <ligand>
        <name>Cu cation</name>
        <dbReference type="ChEBI" id="CHEBI:23378"/>
    </ligand>
</feature>
<dbReference type="CDD" id="cd02968">
    <property type="entry name" value="SCO"/>
    <property type="match status" value="1"/>
</dbReference>
<dbReference type="Gene3D" id="3.40.30.10">
    <property type="entry name" value="Glutaredoxin"/>
    <property type="match status" value="1"/>
</dbReference>
<evidence type="ECO:0000256" key="2">
    <source>
        <dbReference type="ARBA" id="ARBA00023008"/>
    </source>
</evidence>
<dbReference type="PROSITE" id="PS51257">
    <property type="entry name" value="PROKAR_LIPOPROTEIN"/>
    <property type="match status" value="1"/>
</dbReference>
<dbReference type="EMBL" id="JACHVC010000006">
    <property type="protein sequence ID" value="MBC2605467.1"/>
    <property type="molecule type" value="Genomic_DNA"/>
</dbReference>
<feature type="disulfide bond" description="Redox-active" evidence="4">
    <location>
        <begin position="175"/>
        <end position="181"/>
    </location>
</feature>
<feature type="chain" id="PRO_5031340378" evidence="5">
    <location>
        <begin position="32"/>
        <end position="305"/>
    </location>
</feature>
<dbReference type="Pfam" id="PF11604">
    <property type="entry name" value="CusF_Ec"/>
    <property type="match status" value="1"/>
</dbReference>
<comment type="similarity">
    <text evidence="1">Belongs to the SCO1/2 family.</text>
</comment>
<dbReference type="PANTHER" id="PTHR12151">
    <property type="entry name" value="ELECTRON TRANSPORT PROTIN SCO1/SENC FAMILY MEMBER"/>
    <property type="match status" value="1"/>
</dbReference>
<feature type="binding site" evidence="3">
    <location>
        <position position="267"/>
    </location>
    <ligand>
        <name>Cu cation</name>
        <dbReference type="ChEBI" id="CHEBI:23378"/>
    </ligand>
</feature>
<comment type="caution">
    <text evidence="7">The sequence shown here is derived from an EMBL/GenBank/DDBJ whole genome shotgun (WGS) entry which is preliminary data.</text>
</comment>
<feature type="signal peptide" evidence="5">
    <location>
        <begin position="1"/>
        <end position="31"/>
    </location>
</feature>
<keyword evidence="2 3" id="KW-0186">Copper</keyword>
<dbReference type="PROSITE" id="PS51352">
    <property type="entry name" value="THIOREDOXIN_2"/>
    <property type="match status" value="1"/>
</dbReference>
<dbReference type="SUPFAM" id="SSF52833">
    <property type="entry name" value="Thioredoxin-like"/>
    <property type="match status" value="1"/>
</dbReference>
<gene>
    <name evidence="7" type="ORF">H5P27_05370</name>
</gene>
<keyword evidence="4" id="KW-1015">Disulfide bond</keyword>
<keyword evidence="8" id="KW-1185">Reference proteome</keyword>
<dbReference type="RefSeq" id="WP_185659342.1">
    <property type="nucleotide sequence ID" value="NZ_CAWPOO010000006.1"/>
</dbReference>
<dbReference type="Proteomes" id="UP000526501">
    <property type="component" value="Unassembled WGS sequence"/>
</dbReference>
<dbReference type="Gene3D" id="2.40.50.320">
    <property type="entry name" value="Copper binding periplasmic protein CusF"/>
    <property type="match status" value="1"/>
</dbReference>
<organism evidence="7 8">
    <name type="scientific">Pelagicoccus albus</name>
    <dbReference type="NCBI Taxonomy" id="415222"/>
    <lineage>
        <taxon>Bacteria</taxon>
        <taxon>Pseudomonadati</taxon>
        <taxon>Verrucomicrobiota</taxon>
        <taxon>Opitutia</taxon>
        <taxon>Puniceicoccales</taxon>
        <taxon>Pelagicoccaceae</taxon>
        <taxon>Pelagicoccus</taxon>
    </lineage>
</organism>
<sequence>MNRSHVSNRRLSIRARLCRIIGLSFIATVIAACGPNSSEEDAVKSFHVKGYVENVLDKNDRLMVDHEEMPGYMPPMIMLFNVADPQSAVGLEPGQQIRFVYKVTNQRSWIEDIEPTGEKRDPRASVTSRSDSFGELLEIGDPLPDYAFLDEEGQPIALSDYRGSVIAISFIFTRCPVPEYCPMMMRNFGNVDEILADGPVLEAPWRLVTISFDPENDTPEVLKRYGKAFDYDPAHWDLLTSKTMDPINGIAANVGLRFGKRDNSYLHNLRTVVLDTEGRIAHIFTDENWAPEELAEQMKSAAASH</sequence>
<feature type="binding site" evidence="3">
    <location>
        <position position="181"/>
    </location>
    <ligand>
        <name>Cu cation</name>
        <dbReference type="ChEBI" id="CHEBI:23378"/>
    </ligand>
</feature>
<accession>A0A7X1E964</accession>
<dbReference type="Pfam" id="PF02630">
    <property type="entry name" value="SCO1-SenC"/>
    <property type="match status" value="1"/>
</dbReference>
<evidence type="ECO:0000313" key="8">
    <source>
        <dbReference type="Proteomes" id="UP000526501"/>
    </source>
</evidence>
<feature type="domain" description="Thioredoxin" evidence="6">
    <location>
        <begin position="137"/>
        <end position="303"/>
    </location>
</feature>
<evidence type="ECO:0000313" key="7">
    <source>
        <dbReference type="EMBL" id="MBC2605467.1"/>
    </source>
</evidence>
<evidence type="ECO:0000256" key="4">
    <source>
        <dbReference type="PIRSR" id="PIRSR603782-2"/>
    </source>
</evidence>
<dbReference type="InterPro" id="IPR013766">
    <property type="entry name" value="Thioredoxin_domain"/>
</dbReference>
<dbReference type="PANTHER" id="PTHR12151:SF25">
    <property type="entry name" value="LINALOOL DEHYDRATASE_ISOMERASE DOMAIN-CONTAINING PROTEIN"/>
    <property type="match status" value="1"/>
</dbReference>
<dbReference type="InterPro" id="IPR042230">
    <property type="entry name" value="CusF_sf"/>
</dbReference>
<dbReference type="GO" id="GO:0046872">
    <property type="term" value="F:metal ion binding"/>
    <property type="evidence" value="ECO:0007669"/>
    <property type="project" value="UniProtKB-KW"/>
</dbReference>
<evidence type="ECO:0000256" key="3">
    <source>
        <dbReference type="PIRSR" id="PIRSR603782-1"/>
    </source>
</evidence>
<dbReference type="InterPro" id="IPR003782">
    <property type="entry name" value="SCO1/SenC"/>
</dbReference>
<evidence type="ECO:0000256" key="1">
    <source>
        <dbReference type="ARBA" id="ARBA00010996"/>
    </source>
</evidence>
<evidence type="ECO:0000256" key="5">
    <source>
        <dbReference type="SAM" id="SignalP"/>
    </source>
</evidence>
<dbReference type="InterPro" id="IPR036249">
    <property type="entry name" value="Thioredoxin-like_sf"/>
</dbReference>
<reference evidence="7 8" key="1">
    <citation type="submission" date="2020-07" db="EMBL/GenBank/DDBJ databases">
        <authorList>
            <person name="Feng X."/>
        </authorList>
    </citation>
    <scope>NUCLEOTIDE SEQUENCE [LARGE SCALE GENOMIC DNA]</scope>
    <source>
        <strain evidence="7 8">JCM23202</strain>
    </source>
</reference>
<name>A0A7X1E964_9BACT</name>
<keyword evidence="5" id="KW-0732">Signal</keyword>